<gene>
    <name evidence="2" type="ORF">RRG08_024111</name>
</gene>
<feature type="region of interest" description="Disordered" evidence="1">
    <location>
        <begin position="63"/>
        <end position="85"/>
    </location>
</feature>
<comment type="caution">
    <text evidence="2">The sequence shown here is derived from an EMBL/GenBank/DDBJ whole genome shotgun (WGS) entry which is preliminary data.</text>
</comment>
<accession>A0AAE1BBF0</accession>
<evidence type="ECO:0000256" key="1">
    <source>
        <dbReference type="SAM" id="MobiDB-lite"/>
    </source>
</evidence>
<dbReference type="AlphaFoldDB" id="A0AAE1BBF0"/>
<sequence>MVTLPGRANTKAVKNLRRLKEFLGLTKSYPRLRGVSRKNAGQETMEKERFLWECYKVQVLSGKNHKASREASTAIADNEGSSTID</sequence>
<keyword evidence="3" id="KW-1185">Reference proteome</keyword>
<dbReference type="EMBL" id="JAWDGP010000177">
    <property type="protein sequence ID" value="KAK3803199.1"/>
    <property type="molecule type" value="Genomic_DNA"/>
</dbReference>
<evidence type="ECO:0000313" key="2">
    <source>
        <dbReference type="EMBL" id="KAK3803199.1"/>
    </source>
</evidence>
<dbReference type="Proteomes" id="UP001283361">
    <property type="component" value="Unassembled WGS sequence"/>
</dbReference>
<proteinExistence type="predicted"/>
<protein>
    <submittedName>
        <fullName evidence="2">Uncharacterized protein</fullName>
    </submittedName>
</protein>
<reference evidence="2" key="1">
    <citation type="journal article" date="2023" name="G3 (Bethesda)">
        <title>A reference genome for the long-term kleptoplast-retaining sea slug Elysia crispata morphotype clarki.</title>
        <authorList>
            <person name="Eastman K.E."/>
            <person name="Pendleton A.L."/>
            <person name="Shaikh M.A."/>
            <person name="Suttiyut T."/>
            <person name="Ogas R."/>
            <person name="Tomko P."/>
            <person name="Gavelis G."/>
            <person name="Widhalm J.R."/>
            <person name="Wisecaver J.H."/>
        </authorList>
    </citation>
    <scope>NUCLEOTIDE SEQUENCE</scope>
    <source>
        <strain evidence="2">ECLA1</strain>
    </source>
</reference>
<name>A0AAE1BBF0_9GAST</name>
<organism evidence="2 3">
    <name type="scientific">Elysia crispata</name>
    <name type="common">lettuce slug</name>
    <dbReference type="NCBI Taxonomy" id="231223"/>
    <lineage>
        <taxon>Eukaryota</taxon>
        <taxon>Metazoa</taxon>
        <taxon>Spiralia</taxon>
        <taxon>Lophotrochozoa</taxon>
        <taxon>Mollusca</taxon>
        <taxon>Gastropoda</taxon>
        <taxon>Heterobranchia</taxon>
        <taxon>Euthyneura</taxon>
        <taxon>Panpulmonata</taxon>
        <taxon>Sacoglossa</taxon>
        <taxon>Placobranchoidea</taxon>
        <taxon>Plakobranchidae</taxon>
        <taxon>Elysia</taxon>
    </lineage>
</organism>
<evidence type="ECO:0000313" key="3">
    <source>
        <dbReference type="Proteomes" id="UP001283361"/>
    </source>
</evidence>